<dbReference type="Gene3D" id="2.160.10.10">
    <property type="entry name" value="Hexapeptide repeat proteins"/>
    <property type="match status" value="1"/>
</dbReference>
<dbReference type="InterPro" id="IPR047324">
    <property type="entry name" value="LbH_gamma_CA-like"/>
</dbReference>
<protein>
    <submittedName>
        <fullName evidence="1">Acetyltransferase/acyltransferase</fullName>
    </submittedName>
</protein>
<proteinExistence type="predicted"/>
<dbReference type="SUPFAM" id="SSF51161">
    <property type="entry name" value="Trimeric LpxA-like enzymes"/>
    <property type="match status" value="1"/>
</dbReference>
<dbReference type="AlphaFoldDB" id="A0AB33VCE7"/>
<dbReference type="PANTHER" id="PTHR13061">
    <property type="entry name" value="DYNACTIN SUBUNIT P25"/>
    <property type="match status" value="1"/>
</dbReference>
<dbReference type="Proteomes" id="UP000005933">
    <property type="component" value="Unassembled WGS sequence"/>
</dbReference>
<reference evidence="1 2" key="1">
    <citation type="journal article" date="2006" name="Mol. Plant Microbe Interact.">
        <title>Identification of open reading frames unique to a select agent: Ralstonia solanacearum race 3 biovar 2.</title>
        <authorList>
            <person name="Gabriel D.W."/>
            <person name="Allen C."/>
            <person name="Schell M."/>
            <person name="Denny T.P."/>
            <person name="Greenberg J.T."/>
            <person name="Duan Y.P."/>
            <person name="Flores-Cruz Z."/>
            <person name="Huang Q."/>
            <person name="Clifford J.M."/>
            <person name="Presting G."/>
            <person name="Gonzalez E.T."/>
            <person name="Reddy J."/>
            <person name="Elphinstone J."/>
            <person name="Swanson J."/>
            <person name="Yao J."/>
            <person name="Mulholland V."/>
            <person name="Liu L."/>
            <person name="Farmerie W."/>
            <person name="Patnaikuni M."/>
            <person name="Balogh B."/>
            <person name="Norman D."/>
            <person name="Alvarez A."/>
            <person name="Castillo J.A."/>
            <person name="Jones J."/>
            <person name="Saddler G."/>
            <person name="Walunas T."/>
            <person name="Zhukov A."/>
            <person name="Mikhailova N."/>
        </authorList>
    </citation>
    <scope>NUCLEOTIDE SEQUENCE [LARGE SCALE GENOMIC DNA]</scope>
    <source>
        <strain evidence="1 2">UW551</strain>
    </source>
</reference>
<dbReference type="Pfam" id="PF00132">
    <property type="entry name" value="Hexapep"/>
    <property type="match status" value="1"/>
</dbReference>
<sequence>MGVQSGLSGIVIRRVERASRPRLKTRIFPPFTRILETERMALYQLGDVAPTIDNDAYVAPEATVIGRVELKARSSVWPGAVIRGDNEPIVVGEASNVQEGAVLHTDPGCPLNIGDRVTIGHQAMLHGCTVGEGSLIGIQAVVLNRAVIGKDCLVGAGAIVTEGKVFPDRSLILGAPAKAVRELTEDDIAKMRLNAETYAVRQAMYKQQLKRIDG</sequence>
<evidence type="ECO:0000313" key="2">
    <source>
        <dbReference type="Proteomes" id="UP000005933"/>
    </source>
</evidence>
<name>A0AB33VCE7_RALSU</name>
<dbReference type="EMBL" id="AAKL01000033">
    <property type="protein sequence ID" value="EAP72248.1"/>
    <property type="molecule type" value="Genomic_DNA"/>
</dbReference>
<dbReference type="InterPro" id="IPR050484">
    <property type="entry name" value="Transf_Hexapept/Carb_Anhydrase"/>
</dbReference>
<gene>
    <name evidence="1" type="ORF">RRSL_01943</name>
</gene>
<dbReference type="PANTHER" id="PTHR13061:SF29">
    <property type="entry name" value="GAMMA CARBONIC ANHYDRASE-LIKE 1, MITOCHONDRIAL-RELATED"/>
    <property type="match status" value="1"/>
</dbReference>
<accession>A0AB33VCE7</accession>
<organism evidence="1 2">
    <name type="scientific">Ralstonia solanacearum (strain UW551)</name>
    <dbReference type="NCBI Taxonomy" id="342110"/>
    <lineage>
        <taxon>Bacteria</taxon>
        <taxon>Pseudomonadati</taxon>
        <taxon>Pseudomonadota</taxon>
        <taxon>Betaproteobacteria</taxon>
        <taxon>Burkholderiales</taxon>
        <taxon>Burkholderiaceae</taxon>
        <taxon>Ralstonia</taxon>
        <taxon>Ralstonia solanacearum species complex</taxon>
    </lineage>
</organism>
<evidence type="ECO:0000313" key="1">
    <source>
        <dbReference type="EMBL" id="EAP72248.1"/>
    </source>
</evidence>
<dbReference type="CDD" id="cd04645">
    <property type="entry name" value="LbH_gamma_CA_like"/>
    <property type="match status" value="1"/>
</dbReference>
<dbReference type="InterPro" id="IPR001451">
    <property type="entry name" value="Hexapep"/>
</dbReference>
<dbReference type="InterPro" id="IPR011004">
    <property type="entry name" value="Trimer_LpxA-like_sf"/>
</dbReference>
<comment type="caution">
    <text evidence="1">The sequence shown here is derived from an EMBL/GenBank/DDBJ whole genome shotgun (WGS) entry which is preliminary data.</text>
</comment>